<sequence length="1155" mass="127600">MRFATLDLVRYGALTDTVLRFRPDAQLHVIYGPNEAGKSSALSAFSDLLFGFPRTTSHFSFAHDAASLRVGAEVFSRAGDKLSFRRRRGAKNTLLAADDKEAALAEDALATFLGSLNRDVFERAFGLDSARLREGAAAMLQSGGEIGSLLFSAASGLMGLTNLRQKLESEADGIFAQRKSQDRLFYQAVERHEKAKRSEKENELKAGDWKRLTNEATDLDRQLLSLQEERRSTRHALDRLKLLKRLEPLIGEIDGDMTALADYADLAALPVGFVAALEQKLGARRHADDLLRQVLAEADRVKDGMDLIHVDARAVDAAREIVALYAETGGYRKTRQDLPRVDNELAGYEATLEQFAHRLGFATTADLVDRRPTDPDLVQLRALAEEGQMLIREHAALELRVEEERRLLAQFDEEGGASILIDPKPYIEQMEALSVDLAAMAKRDSIDIQVARAEANLGEATARLQPWVADLDAVLASPLPDIASIALHRETIDAQRAVCGKAQERVGDLLRQLRDLEQILETEVAAGPIVSRTEIEEARRSRDRLLQTLVGKSVEGEPAHLQESSAALAGFVLRADQLADMALADADRVARHAANRLQQDRLKREAAAAAEQRDENQRKLDGMMAEFAELFAPCGVSTLAPAEMIEWRRAIAALANERDALRDLYDQLAGIRLAEGRSTPVLRQLGEACGYAGAALLPISALADGMRRHLSMLNARWSDSRAREGERAGTKARLDRSLERLAALDVEREEWKRRFSAAAAHIGLASDATAEMVLSALKIWGELPAILVERESRARRVNGMRRDIATFEDKASVLAERLVPSLLTLPADVMAEALHEHAIKAQRAAERSQELAEELKGIQSQVARLNDEIAAVDLVLSELRAELPEGADLSGTLHRLGERARLVERLAESRNRFLMHAEGMTEEVVRSALGDFDRIAADLEIDRLSSEDQRQVELFGELTARIAENRRQRGAIETGTSAELAVFERLAADAEAKDLARQWVVLKLAASMLSSSMETYRERQADPVLMRASEHFSRLTGGRFARLVQEYGDGDELQLLAERQGGERVPLGGLSEGTGDQLYLALRLAFIEDYCSRNEPAPLILDDIFQTFDDERTACGIKALSGLGGTFQTILFTHERSVIEIARQELGDRLGLIEL</sequence>
<dbReference type="InterPro" id="IPR038734">
    <property type="entry name" value="YhaN_AAA"/>
</dbReference>
<feature type="domain" description="YhaN AAA" evidence="2">
    <location>
        <begin position="1"/>
        <end position="209"/>
    </location>
</feature>
<gene>
    <name evidence="3" type="ORF">MRS75_03355</name>
</gene>
<dbReference type="AlphaFoldDB" id="A0AAE3U288"/>
<organism evidence="3 4">
    <name type="scientific">Ferirhizobium litorale</name>
    <dbReference type="NCBI Taxonomy" id="2927786"/>
    <lineage>
        <taxon>Bacteria</taxon>
        <taxon>Pseudomonadati</taxon>
        <taxon>Pseudomonadota</taxon>
        <taxon>Alphaproteobacteria</taxon>
        <taxon>Hyphomicrobiales</taxon>
        <taxon>Rhizobiaceae</taxon>
        <taxon>Ferirhizobium</taxon>
    </lineage>
</organism>
<dbReference type="EMBL" id="JALDYZ010000002">
    <property type="protein sequence ID" value="MDI7921118.1"/>
    <property type="molecule type" value="Genomic_DNA"/>
</dbReference>
<evidence type="ECO:0000256" key="1">
    <source>
        <dbReference type="SAM" id="Coils"/>
    </source>
</evidence>
<evidence type="ECO:0000313" key="4">
    <source>
        <dbReference type="Proteomes" id="UP001161580"/>
    </source>
</evidence>
<dbReference type="PANTHER" id="PTHR41259">
    <property type="entry name" value="DOUBLE-STRAND BREAK REPAIR RAD50 ATPASE, PUTATIVE-RELATED"/>
    <property type="match status" value="1"/>
</dbReference>
<dbReference type="Gene3D" id="3.40.50.300">
    <property type="entry name" value="P-loop containing nucleotide triphosphate hydrolases"/>
    <property type="match status" value="2"/>
</dbReference>
<dbReference type="SUPFAM" id="SSF52540">
    <property type="entry name" value="P-loop containing nucleoside triphosphate hydrolases"/>
    <property type="match status" value="1"/>
</dbReference>
<feature type="coiled-coil region" evidence="1">
    <location>
        <begin position="841"/>
        <end position="882"/>
    </location>
</feature>
<proteinExistence type="predicted"/>
<comment type="caution">
    <text evidence="3">The sequence shown here is derived from an EMBL/GenBank/DDBJ whole genome shotgun (WGS) entry which is preliminary data.</text>
</comment>
<dbReference type="RefSeq" id="WP_311785303.1">
    <property type="nucleotide sequence ID" value="NZ_JALDYY010000002.1"/>
</dbReference>
<keyword evidence="1" id="KW-0175">Coiled coil</keyword>
<dbReference type="PANTHER" id="PTHR41259:SF1">
    <property type="entry name" value="DOUBLE-STRAND BREAK REPAIR RAD50 ATPASE, PUTATIVE-RELATED"/>
    <property type="match status" value="1"/>
</dbReference>
<dbReference type="InterPro" id="IPR027417">
    <property type="entry name" value="P-loop_NTPase"/>
</dbReference>
<evidence type="ECO:0000259" key="2">
    <source>
        <dbReference type="Pfam" id="PF13514"/>
    </source>
</evidence>
<reference evidence="3" key="1">
    <citation type="submission" date="2022-03" db="EMBL/GenBank/DDBJ databases">
        <title>Fererhizobium litorale gen. nov., sp. nov., isolated from sandy sediments of the Sea of Japan seashore.</title>
        <authorList>
            <person name="Romanenko L."/>
            <person name="Kurilenko V."/>
            <person name="Otstavnykh N."/>
            <person name="Svetashev V."/>
            <person name="Tekutyeva L."/>
            <person name="Isaeva M."/>
            <person name="Mikhailov V."/>
        </authorList>
    </citation>
    <scope>NUCLEOTIDE SEQUENCE</scope>
    <source>
        <strain evidence="3">KMM 9576</strain>
    </source>
</reference>
<accession>A0AAE3U288</accession>
<dbReference type="Proteomes" id="UP001161580">
    <property type="component" value="Unassembled WGS sequence"/>
</dbReference>
<evidence type="ECO:0000313" key="3">
    <source>
        <dbReference type="EMBL" id="MDI7921118.1"/>
    </source>
</evidence>
<protein>
    <submittedName>
        <fullName evidence="3">AAA family ATPase</fullName>
    </submittedName>
</protein>
<dbReference type="Pfam" id="PF13514">
    <property type="entry name" value="AAA_27"/>
    <property type="match status" value="1"/>
</dbReference>
<keyword evidence="4" id="KW-1185">Reference proteome</keyword>
<name>A0AAE3U288_9HYPH</name>